<feature type="signal peptide" evidence="1">
    <location>
        <begin position="1"/>
        <end position="25"/>
    </location>
</feature>
<protein>
    <submittedName>
        <fullName evidence="2">Uncharacterized protein</fullName>
    </submittedName>
</protein>
<accession>A0A9P8CIR3</accession>
<keyword evidence="1" id="KW-0732">Signal</keyword>
<reference evidence="2" key="1">
    <citation type="journal article" date="2021" name="IMA Fungus">
        <title>Genomic characterization of three marine fungi, including Emericellopsis atlantica sp. nov. with signatures of a generalist lifestyle and marine biomass degradation.</title>
        <authorList>
            <person name="Hagestad O.C."/>
            <person name="Hou L."/>
            <person name="Andersen J.H."/>
            <person name="Hansen E.H."/>
            <person name="Altermark B."/>
            <person name="Li C."/>
            <person name="Kuhnert E."/>
            <person name="Cox R.J."/>
            <person name="Crous P.W."/>
            <person name="Spatafora J.W."/>
            <person name="Lail K."/>
            <person name="Amirebrahimi M."/>
            <person name="Lipzen A."/>
            <person name="Pangilinan J."/>
            <person name="Andreopoulos W."/>
            <person name="Hayes R.D."/>
            <person name="Ng V."/>
            <person name="Grigoriev I.V."/>
            <person name="Jackson S.A."/>
            <person name="Sutton T.D.S."/>
            <person name="Dobson A.D.W."/>
            <person name="Rama T."/>
        </authorList>
    </citation>
    <scope>NUCLEOTIDE SEQUENCE</scope>
    <source>
        <strain evidence="2">TRa3180A</strain>
    </source>
</reference>
<dbReference type="EMBL" id="MU253753">
    <property type="protein sequence ID" value="KAG9248217.1"/>
    <property type="molecule type" value="Genomic_DNA"/>
</dbReference>
<organism evidence="2 3">
    <name type="scientific">Calycina marina</name>
    <dbReference type="NCBI Taxonomy" id="1763456"/>
    <lineage>
        <taxon>Eukaryota</taxon>
        <taxon>Fungi</taxon>
        <taxon>Dikarya</taxon>
        <taxon>Ascomycota</taxon>
        <taxon>Pezizomycotina</taxon>
        <taxon>Leotiomycetes</taxon>
        <taxon>Helotiales</taxon>
        <taxon>Pezizellaceae</taxon>
        <taxon>Calycina</taxon>
    </lineage>
</organism>
<comment type="caution">
    <text evidence="2">The sequence shown here is derived from an EMBL/GenBank/DDBJ whole genome shotgun (WGS) entry which is preliminary data.</text>
</comment>
<feature type="chain" id="PRO_5040236686" evidence="1">
    <location>
        <begin position="26"/>
        <end position="138"/>
    </location>
</feature>
<name>A0A9P8CIR3_9HELO</name>
<keyword evidence="3" id="KW-1185">Reference proteome</keyword>
<evidence type="ECO:0000313" key="2">
    <source>
        <dbReference type="EMBL" id="KAG9248217.1"/>
    </source>
</evidence>
<dbReference type="Proteomes" id="UP000887226">
    <property type="component" value="Unassembled WGS sequence"/>
</dbReference>
<evidence type="ECO:0000313" key="3">
    <source>
        <dbReference type="Proteomes" id="UP000887226"/>
    </source>
</evidence>
<dbReference type="OrthoDB" id="3836772at2759"/>
<dbReference type="AlphaFoldDB" id="A0A9P8CIR3"/>
<evidence type="ECO:0000256" key="1">
    <source>
        <dbReference type="SAM" id="SignalP"/>
    </source>
</evidence>
<gene>
    <name evidence="2" type="ORF">BJ878DRAFT_69712</name>
</gene>
<sequence>MQFKLFALSTLFATAISAPAELTNGTDVKWGLALQRNCTDVNVCIYTFGIKVNNADPIKCTITDIANPATTHSWYGKNCDENNAWEFSWGWDYPQNFVVATAVYSTNKTRSFYGYQDVNYGLPVITYDDQNPVIPEYY</sequence>
<proteinExistence type="predicted"/>